<comment type="caution">
    <text evidence="1">The sequence shown here is derived from an EMBL/GenBank/DDBJ whole genome shotgun (WGS) entry which is preliminary data.</text>
</comment>
<proteinExistence type="predicted"/>
<accession>A0A371I535</accession>
<name>A0A371I535_MUCPR</name>
<dbReference type="Proteomes" id="UP000257109">
    <property type="component" value="Unassembled WGS sequence"/>
</dbReference>
<feature type="non-terminal residue" evidence="1">
    <location>
        <position position="1"/>
    </location>
</feature>
<dbReference type="AlphaFoldDB" id="A0A371I535"/>
<evidence type="ECO:0000313" key="1">
    <source>
        <dbReference type="EMBL" id="RDY10150.1"/>
    </source>
</evidence>
<protein>
    <submittedName>
        <fullName evidence="1">Uncharacterized protein</fullName>
    </submittedName>
</protein>
<keyword evidence="2" id="KW-1185">Reference proteome</keyword>
<dbReference type="EMBL" id="QJKJ01000901">
    <property type="protein sequence ID" value="RDY10150.1"/>
    <property type="molecule type" value="Genomic_DNA"/>
</dbReference>
<sequence>MDSSSFNLEDLSPKLGLMMEHMKKVEEKHSMNAKIRSWSKKQEKEEEKKDGVTIIRAQIVESQEVTIAKFLCGLNRDIQDIIELHDYTSLSALVHQVFKFESQLMRHEKKSYPTTCSN</sequence>
<dbReference type="OrthoDB" id="1731207at2759"/>
<reference evidence="1" key="1">
    <citation type="submission" date="2018-05" db="EMBL/GenBank/DDBJ databases">
        <title>Draft genome of Mucuna pruriens seed.</title>
        <authorList>
            <person name="Nnadi N.E."/>
            <person name="Vos R."/>
            <person name="Hasami M.H."/>
            <person name="Devisetty U.K."/>
            <person name="Aguiy J.C."/>
        </authorList>
    </citation>
    <scope>NUCLEOTIDE SEQUENCE [LARGE SCALE GENOMIC DNA]</scope>
    <source>
        <strain evidence="1">JCA_2017</strain>
    </source>
</reference>
<gene>
    <name evidence="1" type="ORF">CR513_05371</name>
</gene>
<organism evidence="1 2">
    <name type="scientific">Mucuna pruriens</name>
    <name type="common">Velvet bean</name>
    <name type="synonym">Dolichos pruriens</name>
    <dbReference type="NCBI Taxonomy" id="157652"/>
    <lineage>
        <taxon>Eukaryota</taxon>
        <taxon>Viridiplantae</taxon>
        <taxon>Streptophyta</taxon>
        <taxon>Embryophyta</taxon>
        <taxon>Tracheophyta</taxon>
        <taxon>Spermatophyta</taxon>
        <taxon>Magnoliopsida</taxon>
        <taxon>eudicotyledons</taxon>
        <taxon>Gunneridae</taxon>
        <taxon>Pentapetalae</taxon>
        <taxon>rosids</taxon>
        <taxon>fabids</taxon>
        <taxon>Fabales</taxon>
        <taxon>Fabaceae</taxon>
        <taxon>Papilionoideae</taxon>
        <taxon>50 kb inversion clade</taxon>
        <taxon>NPAAA clade</taxon>
        <taxon>indigoferoid/millettioid clade</taxon>
        <taxon>Phaseoleae</taxon>
        <taxon>Mucuna</taxon>
    </lineage>
</organism>
<evidence type="ECO:0000313" key="2">
    <source>
        <dbReference type="Proteomes" id="UP000257109"/>
    </source>
</evidence>